<dbReference type="InParanoid" id="A0A2J6T2X7"/>
<dbReference type="PROSITE" id="PS00028">
    <property type="entry name" value="ZINC_FINGER_C2H2_1"/>
    <property type="match status" value="1"/>
</dbReference>
<protein>
    <recommendedName>
        <fullName evidence="2">C2H2-type domain-containing protein</fullName>
    </recommendedName>
</protein>
<feature type="region of interest" description="Disordered" evidence="1">
    <location>
        <begin position="265"/>
        <end position="297"/>
    </location>
</feature>
<evidence type="ECO:0000313" key="4">
    <source>
        <dbReference type="Proteomes" id="UP000235371"/>
    </source>
</evidence>
<feature type="compositionally biased region" description="Low complexity" evidence="1">
    <location>
        <begin position="275"/>
        <end position="297"/>
    </location>
</feature>
<evidence type="ECO:0000259" key="2">
    <source>
        <dbReference type="PROSITE" id="PS00028"/>
    </source>
</evidence>
<feature type="compositionally biased region" description="Basic and acidic residues" evidence="1">
    <location>
        <begin position="506"/>
        <end position="515"/>
    </location>
</feature>
<feature type="region of interest" description="Disordered" evidence="1">
    <location>
        <begin position="479"/>
        <end position="528"/>
    </location>
</feature>
<gene>
    <name evidence="3" type="ORF">K444DRAFT_665740</name>
</gene>
<name>A0A2J6T2X7_9HELO</name>
<dbReference type="GeneID" id="36595182"/>
<evidence type="ECO:0000313" key="3">
    <source>
        <dbReference type="EMBL" id="PMD57372.1"/>
    </source>
</evidence>
<sequence>MDPYSARRHALYQPRGPAGYEFDYGTNPDPQKIQQIEEPKTSWYVGALGIDFSETTHESHDGNIPFLPATQPAKRIRIESDDSLIPMEVRTEVFALLSGACLNEFLEIRNFLQRSNHTPASGRSEIAMNGSGMYSAENPAPIHQQSNSRSVSMPPQCNHWPGRTVPSQIGMDSSIFGSRHESMPPSAFHSVGQLGMVTPDSNIQTAGLDYLSEDSMMLPLEGTVSNIPADVFSLSSNALPYPDEPSSTEPIRDFSRRRGIYWAGPDVDSKRDSAMSRSSTSSMYTDRSISSKHSSTSTLASQGAVLSGMPMSKPPTLSSAAIQSMAQYVDLYPHPPLPVRAASTQSNPQIPCDFPPCAETFGRKADRDRHHSQFHVPETLFTCLLDTCTSECEDPCTEKFHNSPCRKTRADKMKRHLAKSHGIDIKQSEIPESWRRFYLHSSNGWTCGFCNEFLGTWTGNEDVINGHFESCMLPDTKSTVDTQEQAEPTKETDVGSELNIPLKRLSVQEKPDPNEKQSLSGIQFSNNS</sequence>
<dbReference type="RefSeq" id="XP_024734276.1">
    <property type="nucleotide sequence ID" value="XM_024887106.1"/>
</dbReference>
<feature type="compositionally biased region" description="Polar residues" evidence="1">
    <location>
        <begin position="516"/>
        <end position="528"/>
    </location>
</feature>
<feature type="domain" description="C2H2-type" evidence="2">
    <location>
        <begin position="352"/>
        <end position="375"/>
    </location>
</feature>
<proteinExistence type="predicted"/>
<reference evidence="3 4" key="1">
    <citation type="submission" date="2016-04" db="EMBL/GenBank/DDBJ databases">
        <title>A degradative enzymes factory behind the ericoid mycorrhizal symbiosis.</title>
        <authorList>
            <consortium name="DOE Joint Genome Institute"/>
            <person name="Martino E."/>
            <person name="Morin E."/>
            <person name="Grelet G."/>
            <person name="Kuo A."/>
            <person name="Kohler A."/>
            <person name="Daghino S."/>
            <person name="Barry K."/>
            <person name="Choi C."/>
            <person name="Cichocki N."/>
            <person name="Clum A."/>
            <person name="Copeland A."/>
            <person name="Hainaut M."/>
            <person name="Haridas S."/>
            <person name="Labutti K."/>
            <person name="Lindquist E."/>
            <person name="Lipzen A."/>
            <person name="Khouja H.-R."/>
            <person name="Murat C."/>
            <person name="Ohm R."/>
            <person name="Olson A."/>
            <person name="Spatafora J."/>
            <person name="Veneault-Fourrey C."/>
            <person name="Henrissat B."/>
            <person name="Grigoriev I."/>
            <person name="Martin F."/>
            <person name="Perotto S."/>
        </authorList>
    </citation>
    <scope>NUCLEOTIDE SEQUENCE [LARGE SCALE GENOMIC DNA]</scope>
    <source>
        <strain evidence="3 4">E</strain>
    </source>
</reference>
<accession>A0A2J6T2X7</accession>
<dbReference type="InterPro" id="IPR013087">
    <property type="entry name" value="Znf_C2H2_type"/>
</dbReference>
<organism evidence="3 4">
    <name type="scientific">Hyaloscypha bicolor E</name>
    <dbReference type="NCBI Taxonomy" id="1095630"/>
    <lineage>
        <taxon>Eukaryota</taxon>
        <taxon>Fungi</taxon>
        <taxon>Dikarya</taxon>
        <taxon>Ascomycota</taxon>
        <taxon>Pezizomycotina</taxon>
        <taxon>Leotiomycetes</taxon>
        <taxon>Helotiales</taxon>
        <taxon>Hyaloscyphaceae</taxon>
        <taxon>Hyaloscypha</taxon>
        <taxon>Hyaloscypha bicolor</taxon>
    </lineage>
</organism>
<evidence type="ECO:0000256" key="1">
    <source>
        <dbReference type="SAM" id="MobiDB-lite"/>
    </source>
</evidence>
<keyword evidence="4" id="KW-1185">Reference proteome</keyword>
<dbReference type="OrthoDB" id="3490320at2759"/>
<dbReference type="Proteomes" id="UP000235371">
    <property type="component" value="Unassembled WGS sequence"/>
</dbReference>
<dbReference type="AlphaFoldDB" id="A0A2J6T2X7"/>
<dbReference type="EMBL" id="KZ613847">
    <property type="protein sequence ID" value="PMD57372.1"/>
    <property type="molecule type" value="Genomic_DNA"/>
</dbReference>